<evidence type="ECO:0000256" key="4">
    <source>
        <dbReference type="ARBA" id="ARBA00023136"/>
    </source>
</evidence>
<comment type="caution">
    <text evidence="7">The sequence shown here is derived from an EMBL/GenBank/DDBJ whole genome shotgun (WGS) entry which is preliminary data.</text>
</comment>
<dbReference type="InterPro" id="IPR051694">
    <property type="entry name" value="Immunoregulatory_rcpt-like"/>
</dbReference>
<dbReference type="PANTHER" id="PTHR15549">
    <property type="entry name" value="PAIRED IMMUNOGLOBULIN-LIKE TYPE 2 RECEPTOR"/>
    <property type="match status" value="1"/>
</dbReference>
<reference evidence="7" key="1">
    <citation type="journal article" date="2023" name="Mol. Phylogenet. Evol.">
        <title>Genome-scale phylogeny and comparative genomics of the fungal order Sordariales.</title>
        <authorList>
            <person name="Hensen N."/>
            <person name="Bonometti L."/>
            <person name="Westerberg I."/>
            <person name="Brannstrom I.O."/>
            <person name="Guillou S."/>
            <person name="Cros-Aarteil S."/>
            <person name="Calhoun S."/>
            <person name="Haridas S."/>
            <person name="Kuo A."/>
            <person name="Mondo S."/>
            <person name="Pangilinan J."/>
            <person name="Riley R."/>
            <person name="LaButti K."/>
            <person name="Andreopoulos B."/>
            <person name="Lipzen A."/>
            <person name="Chen C."/>
            <person name="Yan M."/>
            <person name="Daum C."/>
            <person name="Ng V."/>
            <person name="Clum A."/>
            <person name="Steindorff A."/>
            <person name="Ohm R.A."/>
            <person name="Martin F."/>
            <person name="Silar P."/>
            <person name="Natvig D.O."/>
            <person name="Lalanne C."/>
            <person name="Gautier V."/>
            <person name="Ament-Velasquez S.L."/>
            <person name="Kruys A."/>
            <person name="Hutchinson M.I."/>
            <person name="Powell A.J."/>
            <person name="Barry K."/>
            <person name="Miller A.N."/>
            <person name="Grigoriev I.V."/>
            <person name="Debuchy R."/>
            <person name="Gladieux P."/>
            <person name="Hiltunen Thoren M."/>
            <person name="Johannesson H."/>
        </authorList>
    </citation>
    <scope>NUCLEOTIDE SEQUENCE</scope>
    <source>
        <strain evidence="7">FGSC 1904</strain>
    </source>
</reference>
<gene>
    <name evidence="7" type="ORF">B0T20DRAFT_237977</name>
</gene>
<dbReference type="GO" id="GO:0071944">
    <property type="term" value="C:cell periphery"/>
    <property type="evidence" value="ECO:0007669"/>
    <property type="project" value="UniProtKB-ARBA"/>
</dbReference>
<keyword evidence="2 6" id="KW-0812">Transmembrane</keyword>
<evidence type="ECO:0000256" key="2">
    <source>
        <dbReference type="ARBA" id="ARBA00022692"/>
    </source>
</evidence>
<dbReference type="GO" id="GO:0016020">
    <property type="term" value="C:membrane"/>
    <property type="evidence" value="ECO:0007669"/>
    <property type="project" value="UniProtKB-SubCell"/>
</dbReference>
<dbReference type="EMBL" id="JAUTDP010000007">
    <property type="protein sequence ID" value="KAK3398000.1"/>
    <property type="molecule type" value="Genomic_DNA"/>
</dbReference>
<dbReference type="Proteomes" id="UP001281003">
    <property type="component" value="Unassembled WGS sequence"/>
</dbReference>
<name>A0AAE0PDP4_SORBR</name>
<accession>A0AAE0PDP4</accession>
<proteinExistence type="predicted"/>
<keyword evidence="3 6" id="KW-1133">Transmembrane helix</keyword>
<evidence type="ECO:0000313" key="7">
    <source>
        <dbReference type="EMBL" id="KAK3398000.1"/>
    </source>
</evidence>
<protein>
    <submittedName>
        <fullName evidence="7">Uncharacterized protein</fullName>
    </submittedName>
</protein>
<comment type="subcellular location">
    <subcellularLocation>
        <location evidence="1">Membrane</location>
        <topology evidence="1">Single-pass membrane protein</topology>
    </subcellularLocation>
</comment>
<dbReference type="PANTHER" id="PTHR15549:SF26">
    <property type="entry name" value="AXIAL BUDDING PATTERN PROTEIN 2-RELATED"/>
    <property type="match status" value="1"/>
</dbReference>
<reference evidence="7" key="2">
    <citation type="submission" date="2023-07" db="EMBL/GenBank/DDBJ databases">
        <authorList>
            <consortium name="Lawrence Berkeley National Laboratory"/>
            <person name="Haridas S."/>
            <person name="Hensen N."/>
            <person name="Bonometti L."/>
            <person name="Westerberg I."/>
            <person name="Brannstrom I.O."/>
            <person name="Guillou S."/>
            <person name="Cros-Aarteil S."/>
            <person name="Calhoun S."/>
            <person name="Kuo A."/>
            <person name="Mondo S."/>
            <person name="Pangilinan J."/>
            <person name="Riley R."/>
            <person name="LaButti K."/>
            <person name="Andreopoulos B."/>
            <person name="Lipzen A."/>
            <person name="Chen C."/>
            <person name="Yanf M."/>
            <person name="Daum C."/>
            <person name="Ng V."/>
            <person name="Clum A."/>
            <person name="Steindorff A."/>
            <person name="Ohm R."/>
            <person name="Martin F."/>
            <person name="Silar P."/>
            <person name="Natvig D."/>
            <person name="Lalanne C."/>
            <person name="Gautier V."/>
            <person name="Ament-velasquez S.L."/>
            <person name="Kruys A."/>
            <person name="Hutchinson M.I."/>
            <person name="Powell A.J."/>
            <person name="Barry K."/>
            <person name="Miller A.N."/>
            <person name="Grigoriev I.V."/>
            <person name="Debuchy R."/>
            <person name="Gladieux P."/>
            <person name="Thoren M.H."/>
            <person name="Johannesson H."/>
        </authorList>
    </citation>
    <scope>NUCLEOTIDE SEQUENCE</scope>
    <source>
        <strain evidence="7">FGSC 1904</strain>
    </source>
</reference>
<keyword evidence="4 6" id="KW-0472">Membrane</keyword>
<keyword evidence="8" id="KW-1185">Reference proteome</keyword>
<evidence type="ECO:0000313" key="8">
    <source>
        <dbReference type="Proteomes" id="UP001281003"/>
    </source>
</evidence>
<sequence>MAQLTTQAIATITGVDKTSTIPYTAVYGYDPQASPLSIFTGSQTTQQVVTATLVSFEGERPPDLPESINVNSPGTVLVALPSTSAMSTGSTSSLGSPLTPTPIPTTQSESSSSFSITTTCIPTIVNGTSTESCQPTRFPVPPKGRGGVSSGAAAGIAIGCLIAGLLLGIAAAFCFFSRRRQRHGNHGEITEVAMAPSKAASYPQVGSGSKSQDDSGLPELKHFLLDSLPDQELAAELRDRHHLIQQHVENHYHFHSLDPTRVNRQSLLAALSQLGLGHAGSQGPSAETVVSLALDPNTRQLALQHVLSTVIFTSIDPSARSHLSMLPTSVASFLQSLPPDEQLGLRRQVDFQASTLALHWWRVLSAFLLHPQRSQRTALTPSDATLAPQAAGLAQALNRFLLYFVEDSDPARFQQESHLREVISECAKFGYVLFSQPSDWSFLHVAGHEKVAGADRSYRRDIVCAAGLVKNTDKDGRRLGSGTLVVPPVVG</sequence>
<feature type="region of interest" description="Disordered" evidence="5">
    <location>
        <begin position="88"/>
        <end position="111"/>
    </location>
</feature>
<feature type="transmembrane region" description="Helical" evidence="6">
    <location>
        <begin position="152"/>
        <end position="176"/>
    </location>
</feature>
<organism evidence="7 8">
    <name type="scientific">Sordaria brevicollis</name>
    <dbReference type="NCBI Taxonomy" id="83679"/>
    <lineage>
        <taxon>Eukaryota</taxon>
        <taxon>Fungi</taxon>
        <taxon>Dikarya</taxon>
        <taxon>Ascomycota</taxon>
        <taxon>Pezizomycotina</taxon>
        <taxon>Sordariomycetes</taxon>
        <taxon>Sordariomycetidae</taxon>
        <taxon>Sordariales</taxon>
        <taxon>Sordariaceae</taxon>
        <taxon>Sordaria</taxon>
    </lineage>
</organism>
<evidence type="ECO:0000256" key="3">
    <source>
        <dbReference type="ARBA" id="ARBA00022989"/>
    </source>
</evidence>
<dbReference type="AlphaFoldDB" id="A0AAE0PDP4"/>
<evidence type="ECO:0000256" key="5">
    <source>
        <dbReference type="SAM" id="MobiDB-lite"/>
    </source>
</evidence>
<evidence type="ECO:0000256" key="6">
    <source>
        <dbReference type="SAM" id="Phobius"/>
    </source>
</evidence>
<evidence type="ECO:0000256" key="1">
    <source>
        <dbReference type="ARBA" id="ARBA00004167"/>
    </source>
</evidence>